<dbReference type="EMBL" id="AZBU02000003">
    <property type="protein sequence ID" value="TKR89014.1"/>
    <property type="molecule type" value="Genomic_DNA"/>
</dbReference>
<gene>
    <name evidence="1" type="ORF">L596_013177</name>
</gene>
<protein>
    <submittedName>
        <fullName evidence="1">Uncharacterized protein</fullName>
    </submittedName>
</protein>
<organism evidence="1 2">
    <name type="scientific">Steinernema carpocapsae</name>
    <name type="common">Entomopathogenic nematode</name>
    <dbReference type="NCBI Taxonomy" id="34508"/>
    <lineage>
        <taxon>Eukaryota</taxon>
        <taxon>Metazoa</taxon>
        <taxon>Ecdysozoa</taxon>
        <taxon>Nematoda</taxon>
        <taxon>Chromadorea</taxon>
        <taxon>Rhabditida</taxon>
        <taxon>Tylenchina</taxon>
        <taxon>Panagrolaimomorpha</taxon>
        <taxon>Strongyloidoidea</taxon>
        <taxon>Steinernematidae</taxon>
        <taxon>Steinernema</taxon>
    </lineage>
</organism>
<dbReference type="AlphaFoldDB" id="A0A4U5P086"/>
<sequence>MGASIFVGPTIEFVRLVTKFVGRMLQGIAPGPNDQLNLLNDCYRESNTFGRKILGSRKARINTDLSVMLACFWTSLGMMHISIRAECVASKSAGICEMQ</sequence>
<name>A0A4U5P086_STECR</name>
<evidence type="ECO:0000313" key="2">
    <source>
        <dbReference type="Proteomes" id="UP000298663"/>
    </source>
</evidence>
<accession>A0A4U5P086</accession>
<reference evidence="1 2" key="1">
    <citation type="journal article" date="2015" name="Genome Biol.">
        <title>Comparative genomics of Steinernema reveals deeply conserved gene regulatory networks.</title>
        <authorList>
            <person name="Dillman A.R."/>
            <person name="Macchietto M."/>
            <person name="Porter C.F."/>
            <person name="Rogers A."/>
            <person name="Williams B."/>
            <person name="Antoshechkin I."/>
            <person name="Lee M.M."/>
            <person name="Goodwin Z."/>
            <person name="Lu X."/>
            <person name="Lewis E.E."/>
            <person name="Goodrich-Blair H."/>
            <person name="Stock S.P."/>
            <person name="Adams B.J."/>
            <person name="Sternberg P.W."/>
            <person name="Mortazavi A."/>
        </authorList>
    </citation>
    <scope>NUCLEOTIDE SEQUENCE [LARGE SCALE GENOMIC DNA]</scope>
    <source>
        <strain evidence="1 2">ALL</strain>
    </source>
</reference>
<reference evidence="1 2" key="2">
    <citation type="journal article" date="2019" name="G3 (Bethesda)">
        <title>Hybrid Assembly of the Genome of the Entomopathogenic Nematode Steinernema carpocapsae Identifies the X-Chromosome.</title>
        <authorList>
            <person name="Serra L."/>
            <person name="Macchietto M."/>
            <person name="Macias-Munoz A."/>
            <person name="McGill C.J."/>
            <person name="Rodriguez I.M."/>
            <person name="Rodriguez B."/>
            <person name="Murad R."/>
            <person name="Mortazavi A."/>
        </authorList>
    </citation>
    <scope>NUCLEOTIDE SEQUENCE [LARGE SCALE GENOMIC DNA]</scope>
    <source>
        <strain evidence="1 2">ALL</strain>
    </source>
</reference>
<keyword evidence="2" id="KW-1185">Reference proteome</keyword>
<evidence type="ECO:0000313" key="1">
    <source>
        <dbReference type="EMBL" id="TKR89014.1"/>
    </source>
</evidence>
<comment type="caution">
    <text evidence="1">The sequence shown here is derived from an EMBL/GenBank/DDBJ whole genome shotgun (WGS) entry which is preliminary data.</text>
</comment>
<dbReference type="Proteomes" id="UP000298663">
    <property type="component" value="Unassembled WGS sequence"/>
</dbReference>
<proteinExistence type="predicted"/>